<evidence type="ECO:0000313" key="4">
    <source>
        <dbReference type="EMBL" id="RZC15978.1"/>
    </source>
</evidence>
<dbReference type="GO" id="GO:0042910">
    <property type="term" value="F:xenobiotic transmembrane transporter activity"/>
    <property type="evidence" value="ECO:0007669"/>
    <property type="project" value="InterPro"/>
</dbReference>
<feature type="transmembrane region" description="Helical" evidence="2">
    <location>
        <begin position="28"/>
        <end position="49"/>
    </location>
</feature>
<evidence type="ECO:0000313" key="5">
    <source>
        <dbReference type="Proteomes" id="UP000289340"/>
    </source>
</evidence>
<dbReference type="GO" id="GO:0016020">
    <property type="term" value="C:membrane"/>
    <property type="evidence" value="ECO:0007669"/>
    <property type="project" value="InterPro"/>
</dbReference>
<gene>
    <name evidence="4" type="ORF">D0Y65_009312</name>
    <name evidence="3" type="ORF">glysoja_024861</name>
</gene>
<protein>
    <submittedName>
        <fullName evidence="3">MATE efflux family protein 7</fullName>
    </submittedName>
    <submittedName>
        <fullName evidence="4">Signal peptidase complex-like protein DTM1 isoform C</fullName>
    </submittedName>
</protein>
<keyword evidence="2" id="KW-1133">Transmembrane helix</keyword>
<organism evidence="3">
    <name type="scientific">Glycine soja</name>
    <name type="common">Wild soybean</name>
    <dbReference type="NCBI Taxonomy" id="3848"/>
    <lineage>
        <taxon>Eukaryota</taxon>
        <taxon>Viridiplantae</taxon>
        <taxon>Streptophyta</taxon>
        <taxon>Embryophyta</taxon>
        <taxon>Tracheophyta</taxon>
        <taxon>Spermatophyta</taxon>
        <taxon>Magnoliopsida</taxon>
        <taxon>eudicotyledons</taxon>
        <taxon>Gunneridae</taxon>
        <taxon>Pentapetalae</taxon>
        <taxon>rosids</taxon>
        <taxon>fabids</taxon>
        <taxon>Fabales</taxon>
        <taxon>Fabaceae</taxon>
        <taxon>Papilionoideae</taxon>
        <taxon>50 kb inversion clade</taxon>
        <taxon>NPAAA clade</taxon>
        <taxon>indigoferoid/millettioid clade</taxon>
        <taxon>Phaseoleae</taxon>
        <taxon>Glycine</taxon>
        <taxon>Glycine subgen. Soja</taxon>
    </lineage>
</organism>
<dbReference type="GO" id="GO:0015297">
    <property type="term" value="F:antiporter activity"/>
    <property type="evidence" value="ECO:0007669"/>
    <property type="project" value="InterPro"/>
</dbReference>
<dbReference type="EMBL" id="QZWG01000004">
    <property type="protein sequence ID" value="RZC15978.1"/>
    <property type="molecule type" value="Genomic_DNA"/>
</dbReference>
<keyword evidence="2" id="KW-0472">Membrane</keyword>
<evidence type="ECO:0000256" key="2">
    <source>
        <dbReference type="SAM" id="Phobius"/>
    </source>
</evidence>
<dbReference type="Proteomes" id="UP000053555">
    <property type="component" value="Unassembled WGS sequence"/>
</dbReference>
<keyword evidence="5" id="KW-1185">Reference proteome</keyword>
<evidence type="ECO:0000313" key="3">
    <source>
        <dbReference type="EMBL" id="KHN19760.1"/>
    </source>
</evidence>
<dbReference type="PANTHER" id="PTHR11206">
    <property type="entry name" value="MULTIDRUG RESISTANCE PROTEIN"/>
    <property type="match status" value="1"/>
</dbReference>
<dbReference type="AlphaFoldDB" id="A0A0B2QES1"/>
<feature type="transmembrane region" description="Helical" evidence="2">
    <location>
        <begin position="135"/>
        <end position="162"/>
    </location>
</feature>
<accession>A0A0B2QES1</accession>
<dbReference type="Proteomes" id="UP000289340">
    <property type="component" value="Chromosome 4"/>
</dbReference>
<name>A0A0B2QES1_GLYSO</name>
<reference evidence="4 5" key="2">
    <citation type="submission" date="2018-09" db="EMBL/GenBank/DDBJ databases">
        <title>A high-quality reference genome of wild soybean provides a powerful tool to mine soybean genomes.</title>
        <authorList>
            <person name="Xie M."/>
            <person name="Chung C.Y.L."/>
            <person name="Li M.-W."/>
            <person name="Wong F.-L."/>
            <person name="Chan T.-F."/>
            <person name="Lam H.-M."/>
        </authorList>
    </citation>
    <scope>NUCLEOTIDE SEQUENCE [LARGE SCALE GENOMIC DNA]</scope>
    <source>
        <strain evidence="5">cv. W05</strain>
        <tissue evidence="4">Hypocotyl of etiolated seedlings</tissue>
    </source>
</reference>
<dbReference type="Gramene" id="XM_028372691.1">
    <property type="protein sequence ID" value="XP_028228492.1"/>
    <property type="gene ID" value="LOC114409285"/>
</dbReference>
<comment type="similarity">
    <text evidence="1">Belongs to the multi antimicrobial extrusion (MATE) (TC 2.A.66.1) family.</text>
</comment>
<dbReference type="Pfam" id="PF01554">
    <property type="entry name" value="MatE"/>
    <property type="match status" value="1"/>
</dbReference>
<keyword evidence="2" id="KW-0812">Transmembrane</keyword>
<feature type="transmembrane region" description="Helical" evidence="2">
    <location>
        <begin position="174"/>
        <end position="196"/>
    </location>
</feature>
<sequence length="199" mass="22091">MLITSCVTLCVRIPLCWVLVFKTRQNNVGGALAMSISIWSNVFFHGLYMRYSPTCAKTGAPIFMELFQRLWEFFRFAIPSAVMICLEWWPFELIILLSGLLLNPQLETSVLSVCTRISNELGVGNPRGARVSVRAAMSFAVVETTIVSGTLFACRHVFGYIFSNEKEVVDSVTLMAPLVCIWVILDNIQGVLAGVARGC</sequence>
<proteinExistence type="inferred from homology"/>
<reference evidence="3" key="1">
    <citation type="submission" date="2014-07" db="EMBL/GenBank/DDBJ databases">
        <title>Identification of a novel salt tolerance gene in wild soybean by whole-genome sequencing.</title>
        <authorList>
            <person name="Lam H.-M."/>
            <person name="Qi X."/>
            <person name="Li M.-W."/>
            <person name="Liu X."/>
            <person name="Xie M."/>
            <person name="Ni M."/>
            <person name="Xu X."/>
        </authorList>
    </citation>
    <scope>NUCLEOTIDE SEQUENCE [LARGE SCALE GENOMIC DNA]</scope>
    <source>
        <tissue evidence="3">Root</tissue>
    </source>
</reference>
<evidence type="ECO:0000256" key="1">
    <source>
        <dbReference type="ARBA" id="ARBA00010199"/>
    </source>
</evidence>
<dbReference type="EMBL" id="KN658722">
    <property type="protein sequence ID" value="KHN19760.1"/>
    <property type="molecule type" value="Genomic_DNA"/>
</dbReference>
<dbReference type="InterPro" id="IPR002528">
    <property type="entry name" value="MATE_fam"/>
</dbReference>